<protein>
    <recommendedName>
        <fullName evidence="4">DUF4919 domain-containing protein</fullName>
    </recommendedName>
</protein>
<keyword evidence="1" id="KW-0732">Signal</keyword>
<evidence type="ECO:0000313" key="2">
    <source>
        <dbReference type="EMBL" id="MEL1242910.1"/>
    </source>
</evidence>
<gene>
    <name evidence="2" type="ORF">AAEO56_01440</name>
</gene>
<reference evidence="2 3" key="1">
    <citation type="submission" date="2024-04" db="EMBL/GenBank/DDBJ databases">
        <title>Flavobacterium sp. DGU11 16S ribosomal RNA gene Genome sequencing and assembly.</title>
        <authorList>
            <person name="Park S."/>
        </authorList>
    </citation>
    <scope>NUCLEOTIDE SEQUENCE [LARGE SCALE GENOMIC DNA]</scope>
    <source>
        <strain evidence="2 3">DGU11</strain>
    </source>
</reference>
<name>A0ABU9HRW2_9FLAO</name>
<dbReference type="RefSeq" id="WP_341695232.1">
    <property type="nucleotide sequence ID" value="NZ_JBBYHR010000001.1"/>
</dbReference>
<feature type="chain" id="PRO_5045491936" description="DUF4919 domain-containing protein" evidence="1">
    <location>
        <begin position="23"/>
        <end position="202"/>
    </location>
</feature>
<dbReference type="EMBL" id="JBBYHR010000001">
    <property type="protein sequence ID" value="MEL1242910.1"/>
    <property type="molecule type" value="Genomic_DNA"/>
</dbReference>
<organism evidence="2 3">
    <name type="scientific">Flavobacterium arundinis</name>
    <dbReference type="NCBI Taxonomy" id="3139143"/>
    <lineage>
        <taxon>Bacteria</taxon>
        <taxon>Pseudomonadati</taxon>
        <taxon>Bacteroidota</taxon>
        <taxon>Flavobacteriia</taxon>
        <taxon>Flavobacteriales</taxon>
        <taxon>Flavobacteriaceae</taxon>
        <taxon>Flavobacterium</taxon>
    </lineage>
</organism>
<comment type="caution">
    <text evidence="2">The sequence shown here is derived from an EMBL/GenBank/DDBJ whole genome shotgun (WGS) entry which is preliminary data.</text>
</comment>
<dbReference type="Proteomes" id="UP001464555">
    <property type="component" value="Unassembled WGS sequence"/>
</dbReference>
<sequence>MKPFLNCLLLFAAMLSNTISSAQETASLITEDDYNRIIPFLIKEDWKETEKISREFLNRFKGADEMSDDAGIIRYMYLTSVSGLLGNKEIDKDQALKKLKGFEGKNIITPYNQFKKGGMFNYLSLDEEGKNWLKCSANDKATVIYAFETFEMADQDMVTNYQQFEGKNIRVSAIIKSIGASGYTMPRLDIRCTNTDIWDMEE</sequence>
<evidence type="ECO:0000256" key="1">
    <source>
        <dbReference type="SAM" id="SignalP"/>
    </source>
</evidence>
<accession>A0ABU9HRW2</accession>
<feature type="signal peptide" evidence="1">
    <location>
        <begin position="1"/>
        <end position="22"/>
    </location>
</feature>
<keyword evidence="3" id="KW-1185">Reference proteome</keyword>
<proteinExistence type="predicted"/>
<evidence type="ECO:0008006" key="4">
    <source>
        <dbReference type="Google" id="ProtNLM"/>
    </source>
</evidence>
<evidence type="ECO:0000313" key="3">
    <source>
        <dbReference type="Proteomes" id="UP001464555"/>
    </source>
</evidence>